<feature type="domain" description="M23ase beta-sheet core" evidence="4">
    <location>
        <begin position="90"/>
        <end position="175"/>
    </location>
</feature>
<evidence type="ECO:0000256" key="1">
    <source>
        <dbReference type="ARBA" id="ARBA00022729"/>
    </source>
</evidence>
<evidence type="ECO:0000256" key="2">
    <source>
        <dbReference type="SAM" id="MobiDB-lite"/>
    </source>
</evidence>
<dbReference type="EMBL" id="PKLL01000014">
    <property type="protein sequence ID" value="RZE23682.1"/>
    <property type="molecule type" value="Genomic_DNA"/>
</dbReference>
<dbReference type="Pfam" id="PF13517">
    <property type="entry name" value="FG-GAP_3"/>
    <property type="match status" value="2"/>
</dbReference>
<dbReference type="PANTHER" id="PTHR44103">
    <property type="entry name" value="PROPROTEIN CONVERTASE P"/>
    <property type="match status" value="1"/>
</dbReference>
<evidence type="ECO:0000313" key="6">
    <source>
        <dbReference type="Proteomes" id="UP000292693"/>
    </source>
</evidence>
<keyword evidence="1 3" id="KW-0732">Signal</keyword>
<feature type="signal peptide" evidence="3">
    <location>
        <begin position="1"/>
        <end position="24"/>
    </location>
</feature>
<feature type="region of interest" description="Disordered" evidence="2">
    <location>
        <begin position="188"/>
        <end position="222"/>
    </location>
</feature>
<organism evidence="5 6">
    <name type="scientific">Streptomyces albidoflavus</name>
    <dbReference type="NCBI Taxonomy" id="1886"/>
    <lineage>
        <taxon>Bacteria</taxon>
        <taxon>Bacillati</taxon>
        <taxon>Actinomycetota</taxon>
        <taxon>Actinomycetes</taxon>
        <taxon>Kitasatosporales</taxon>
        <taxon>Streptomycetaceae</taxon>
        <taxon>Streptomyces</taxon>
        <taxon>Streptomyces albidoflavus group</taxon>
    </lineage>
</organism>
<name>A0A8G2E2Y5_9ACTN</name>
<dbReference type="Pfam" id="PF01551">
    <property type="entry name" value="Peptidase_M23"/>
    <property type="match status" value="1"/>
</dbReference>
<dbReference type="AlphaFoldDB" id="A0A8G2E2Y5"/>
<feature type="compositionally biased region" description="Basic and acidic residues" evidence="2">
    <location>
        <begin position="213"/>
        <end position="222"/>
    </location>
</feature>
<feature type="region of interest" description="Disordered" evidence="2">
    <location>
        <begin position="28"/>
        <end position="48"/>
    </location>
</feature>
<dbReference type="SUPFAM" id="SSF69318">
    <property type="entry name" value="Integrin alpha N-terminal domain"/>
    <property type="match status" value="1"/>
</dbReference>
<dbReference type="RefSeq" id="WP_129805588.1">
    <property type="nucleotide sequence ID" value="NZ_PKLL01000014.1"/>
</dbReference>
<evidence type="ECO:0000313" key="5">
    <source>
        <dbReference type="EMBL" id="RZE23682.1"/>
    </source>
</evidence>
<sequence length="457" mass="47955">MRHSVRAGLGLVLALLTTAAPAGAAYAGTTGGSPGTPEPQVRAVSDPAPGAVTGLAAGAPFKLPYPAGQRYTVTQTPGSGYSHNDDYNRHAVDFAMGTGTAIVASAGGTVHYAGWTDGGGGNQVLINHGNNRCTQYAHLSSVSVRAGARVAQGQRIASSGATGNVTGPHLHWNVVHCSSFLSREIPNTVETGTSYPTGSAPLSQNRPGSSTRPDLERVSDWSGDGKADVLGVDSGGKLWYYPHNGNALSSPVQLGHGWGSFRHVMAADWSGDGKADILGVDSGGKLWYYPHTGNRLGARKEIGHGWGSFRHVMAADWSGDGKADVLGVDAQGRLWYYPHSGNGFGARKQIGHGWQSFRHVKAADWSGDGKADVIGVDSGGKLWYYPHNGNALSPPVEIGHGWGSFRHVMASDWSGDGHADVLGVDSGGKLWYYPHSGKGFGPRKQLGHGWGSFRFVM</sequence>
<feature type="chain" id="PRO_5034669072" evidence="3">
    <location>
        <begin position="25"/>
        <end position="457"/>
    </location>
</feature>
<dbReference type="InterPro" id="IPR013517">
    <property type="entry name" value="FG-GAP"/>
</dbReference>
<dbReference type="InterPro" id="IPR016047">
    <property type="entry name" value="M23ase_b-sheet_dom"/>
</dbReference>
<protein>
    <submittedName>
        <fullName evidence="5">Peptidase M23</fullName>
    </submittedName>
</protein>
<dbReference type="SUPFAM" id="SSF51261">
    <property type="entry name" value="Duplicated hybrid motif"/>
    <property type="match status" value="1"/>
</dbReference>
<dbReference type="InterPro" id="IPR028994">
    <property type="entry name" value="Integrin_alpha_N"/>
</dbReference>
<dbReference type="CDD" id="cd12797">
    <property type="entry name" value="M23_peptidase"/>
    <property type="match status" value="1"/>
</dbReference>
<dbReference type="PANTHER" id="PTHR44103:SF1">
    <property type="entry name" value="PROPROTEIN CONVERTASE P"/>
    <property type="match status" value="1"/>
</dbReference>
<dbReference type="Proteomes" id="UP000292693">
    <property type="component" value="Unassembled WGS sequence"/>
</dbReference>
<feature type="compositionally biased region" description="Polar residues" evidence="2">
    <location>
        <begin position="188"/>
        <end position="212"/>
    </location>
</feature>
<evidence type="ECO:0000259" key="4">
    <source>
        <dbReference type="Pfam" id="PF01551"/>
    </source>
</evidence>
<proteinExistence type="predicted"/>
<comment type="caution">
    <text evidence="5">The sequence shown here is derived from an EMBL/GenBank/DDBJ whole genome shotgun (WGS) entry which is preliminary data.</text>
</comment>
<accession>A0A8G2E2Y5</accession>
<dbReference type="Gene3D" id="2.70.70.10">
    <property type="entry name" value="Glucose Permease (Domain IIA)"/>
    <property type="match status" value="1"/>
</dbReference>
<dbReference type="InterPro" id="IPR011055">
    <property type="entry name" value="Dup_hybrid_motif"/>
</dbReference>
<gene>
    <name evidence="5" type="ORF">C0Q92_12900</name>
</gene>
<evidence type="ECO:0000256" key="3">
    <source>
        <dbReference type="SAM" id="SignalP"/>
    </source>
</evidence>
<reference evidence="5 6" key="1">
    <citation type="submission" date="2017-12" db="EMBL/GenBank/DDBJ databases">
        <title>Population genomics insights into the ecological differentiation and adaptive evolution in streptomycetes.</title>
        <authorList>
            <person name="Li Y."/>
            <person name="Huang Y."/>
        </authorList>
    </citation>
    <scope>NUCLEOTIDE SEQUENCE [LARGE SCALE GENOMIC DNA]</scope>
    <source>
        <strain evidence="5 6">NBRC 100770</strain>
    </source>
</reference>